<accession>A0ABS7SRP8</accession>
<dbReference type="Proteomes" id="UP000809349">
    <property type="component" value="Unassembled WGS sequence"/>
</dbReference>
<keyword evidence="2" id="KW-1185">Reference proteome</keyword>
<keyword evidence="1" id="KW-0489">Methyltransferase</keyword>
<proteinExistence type="predicted"/>
<dbReference type="SUPFAM" id="SSF53335">
    <property type="entry name" value="S-adenosyl-L-methionine-dependent methyltransferases"/>
    <property type="match status" value="1"/>
</dbReference>
<reference evidence="1 2" key="1">
    <citation type="submission" date="2021-01" db="EMBL/GenBank/DDBJ databases">
        <authorList>
            <person name="Ruan W."/>
            <person name="Khan S.A."/>
            <person name="Jeon C.O."/>
        </authorList>
    </citation>
    <scope>NUCLEOTIDE SEQUENCE [LARGE SCALE GENOMIC DNA]</scope>
    <source>
        <strain evidence="1 2">R798</strain>
    </source>
</reference>
<dbReference type="EC" id="2.1.1.-" evidence="1"/>
<dbReference type="InterPro" id="IPR029063">
    <property type="entry name" value="SAM-dependent_MTases_sf"/>
</dbReference>
<dbReference type="Pfam" id="PF13578">
    <property type="entry name" value="Methyltransf_24"/>
    <property type="match status" value="1"/>
</dbReference>
<sequence length="260" mass="29701">MTQAKNSHASAGQLSQAPERGYRRIGFETRKFEQRREPYWQGVNEILGMGYDPADLIHHFPAFTGHVALGRFLALYEVYKQTLGLMGHIAEAGVFKGSSMLMFAKLTKLFEPESLTQVHGFDWFKGNHPDDNEKHLVDDNSYFESKERLEALIKAQQLDNVAMLHELDLSKDLPAFFDQYAHLQFKLVFLDCGLYKVVHHCIEHFWERLTPGGILLLDNINHETAPGETQAVRELLPGLQIRTFPFTQQPTGYIVKPMVG</sequence>
<name>A0ABS7SRP8_9BURK</name>
<dbReference type="RefSeq" id="WP_223469093.1">
    <property type="nucleotide sequence ID" value="NZ_JAFBIL020000006.1"/>
</dbReference>
<dbReference type="EMBL" id="JAFBIL020000006">
    <property type="protein sequence ID" value="MBZ2208607.1"/>
    <property type="molecule type" value="Genomic_DNA"/>
</dbReference>
<comment type="caution">
    <text evidence="1">The sequence shown here is derived from an EMBL/GenBank/DDBJ whole genome shotgun (WGS) entry which is preliminary data.</text>
</comment>
<gene>
    <name evidence="1" type="ORF">I4X03_015180</name>
</gene>
<evidence type="ECO:0000313" key="2">
    <source>
        <dbReference type="Proteomes" id="UP000809349"/>
    </source>
</evidence>
<dbReference type="Gene3D" id="3.40.50.150">
    <property type="entry name" value="Vaccinia Virus protein VP39"/>
    <property type="match status" value="1"/>
</dbReference>
<organism evidence="1 2">
    <name type="scientific">Massilia soli</name>
    <dbReference type="NCBI Taxonomy" id="2792854"/>
    <lineage>
        <taxon>Bacteria</taxon>
        <taxon>Pseudomonadati</taxon>
        <taxon>Pseudomonadota</taxon>
        <taxon>Betaproteobacteria</taxon>
        <taxon>Burkholderiales</taxon>
        <taxon>Oxalobacteraceae</taxon>
        <taxon>Telluria group</taxon>
        <taxon>Massilia</taxon>
    </lineage>
</organism>
<dbReference type="GO" id="GO:0032259">
    <property type="term" value="P:methylation"/>
    <property type="evidence" value="ECO:0007669"/>
    <property type="project" value="UniProtKB-KW"/>
</dbReference>
<protein>
    <submittedName>
        <fullName evidence="1">Class I SAM-dependent methyltransferase</fullName>
        <ecNumber evidence="1">2.1.1.-</ecNumber>
    </submittedName>
</protein>
<keyword evidence="1" id="KW-0808">Transferase</keyword>
<reference evidence="1 2" key="2">
    <citation type="submission" date="2021-08" db="EMBL/GenBank/DDBJ databases">
        <title>Massilia sp. R798.</title>
        <authorList>
            <person name="Baek J.H."/>
            <person name="Jung H.S."/>
            <person name="Kim K.R."/>
            <person name="Jeon C.O."/>
        </authorList>
    </citation>
    <scope>NUCLEOTIDE SEQUENCE [LARGE SCALE GENOMIC DNA]</scope>
    <source>
        <strain evidence="1 2">R798</strain>
    </source>
</reference>
<evidence type="ECO:0000313" key="1">
    <source>
        <dbReference type="EMBL" id="MBZ2208607.1"/>
    </source>
</evidence>
<dbReference type="GO" id="GO:0008168">
    <property type="term" value="F:methyltransferase activity"/>
    <property type="evidence" value="ECO:0007669"/>
    <property type="project" value="UniProtKB-KW"/>
</dbReference>